<dbReference type="RefSeq" id="WP_142007014.1">
    <property type="nucleotide sequence ID" value="NZ_CAJTBP010000001.1"/>
</dbReference>
<feature type="signal peptide" evidence="1">
    <location>
        <begin position="1"/>
        <end position="29"/>
    </location>
</feature>
<keyword evidence="1" id="KW-0732">Signal</keyword>
<evidence type="ECO:0008006" key="4">
    <source>
        <dbReference type="Google" id="ProtNLM"/>
    </source>
</evidence>
<reference evidence="2 3" key="1">
    <citation type="submission" date="2019-06" db="EMBL/GenBank/DDBJ databases">
        <title>Sequencing the genomes of 1000 actinobacteria strains.</title>
        <authorList>
            <person name="Klenk H.-P."/>
        </authorList>
    </citation>
    <scope>NUCLEOTIDE SEQUENCE [LARGE SCALE GENOMIC DNA]</scope>
    <source>
        <strain evidence="2 3">DSM 24617</strain>
    </source>
</reference>
<keyword evidence="3" id="KW-1185">Reference proteome</keyword>
<comment type="caution">
    <text evidence="2">The sequence shown here is derived from an EMBL/GenBank/DDBJ whole genome shotgun (WGS) entry which is preliminary data.</text>
</comment>
<gene>
    <name evidence="2" type="ORF">FB554_2824</name>
</gene>
<organism evidence="2 3">
    <name type="scientific">Barrientosiimonas humi</name>
    <dbReference type="NCBI Taxonomy" id="999931"/>
    <lineage>
        <taxon>Bacteria</taxon>
        <taxon>Bacillati</taxon>
        <taxon>Actinomycetota</taxon>
        <taxon>Actinomycetes</taxon>
        <taxon>Micrococcales</taxon>
        <taxon>Dermacoccaceae</taxon>
        <taxon>Barrientosiimonas</taxon>
    </lineage>
</organism>
<dbReference type="AlphaFoldDB" id="A0A542XFP6"/>
<name>A0A542XFP6_9MICO</name>
<dbReference type="EMBL" id="VFOK01000001">
    <property type="protein sequence ID" value="TQL34647.1"/>
    <property type="molecule type" value="Genomic_DNA"/>
</dbReference>
<accession>A0A542XFP6</accession>
<proteinExistence type="predicted"/>
<protein>
    <recommendedName>
        <fullName evidence="4">Secreted protein</fullName>
    </recommendedName>
</protein>
<evidence type="ECO:0000256" key="1">
    <source>
        <dbReference type="SAM" id="SignalP"/>
    </source>
</evidence>
<sequence>MRRRAASLALATITTLGAAGVTAAGPAQADQPNCDIDLTMGPDEVNWNVVANGTATCDQPTTGVRVEVVAWKMMFGNPDWGQPGVATADALPAGAPLSAGSASKLYTDSDCYNAKATLTVAERPDVIVVRSISWGGC</sequence>
<dbReference type="Proteomes" id="UP000318336">
    <property type="component" value="Unassembled WGS sequence"/>
</dbReference>
<evidence type="ECO:0000313" key="2">
    <source>
        <dbReference type="EMBL" id="TQL34647.1"/>
    </source>
</evidence>
<evidence type="ECO:0000313" key="3">
    <source>
        <dbReference type="Proteomes" id="UP000318336"/>
    </source>
</evidence>
<feature type="chain" id="PRO_5022018026" description="Secreted protein" evidence="1">
    <location>
        <begin position="30"/>
        <end position="137"/>
    </location>
</feature>